<dbReference type="AlphaFoldDB" id="A0AA85B5A6"/>
<dbReference type="WBParaSite" id="SMTH1_33910.1">
    <property type="protein sequence ID" value="SMTH1_33910.1"/>
    <property type="gene ID" value="SMTH1_33910"/>
</dbReference>
<name>A0AA85B5A6_9TREM</name>
<evidence type="ECO:0000313" key="1">
    <source>
        <dbReference type="Proteomes" id="UP000050791"/>
    </source>
</evidence>
<accession>A0AA85B5A6</accession>
<organism evidence="1 2">
    <name type="scientific">Schistosoma mattheei</name>
    <dbReference type="NCBI Taxonomy" id="31246"/>
    <lineage>
        <taxon>Eukaryota</taxon>
        <taxon>Metazoa</taxon>
        <taxon>Spiralia</taxon>
        <taxon>Lophotrochozoa</taxon>
        <taxon>Platyhelminthes</taxon>
        <taxon>Trematoda</taxon>
        <taxon>Digenea</taxon>
        <taxon>Strigeidida</taxon>
        <taxon>Schistosomatoidea</taxon>
        <taxon>Schistosomatidae</taxon>
        <taxon>Schistosoma</taxon>
    </lineage>
</organism>
<evidence type="ECO:0000313" key="2">
    <source>
        <dbReference type="WBParaSite" id="SMTH1_33910.1"/>
    </source>
</evidence>
<sequence length="81" mass="9250">MCSPLPSITVREDAEQASKRIFEVQFSSLALTPFYSASSTHSSWNFRNCLDWPSVIPFLKRTHYRKLSSVGYWSSFAGIQV</sequence>
<protein>
    <submittedName>
        <fullName evidence="2">Uncharacterized protein</fullName>
    </submittedName>
</protein>
<dbReference type="Proteomes" id="UP000050791">
    <property type="component" value="Unassembled WGS sequence"/>
</dbReference>
<reference evidence="2" key="1">
    <citation type="submission" date="2023-11" db="UniProtKB">
        <authorList>
            <consortium name="WormBaseParasite"/>
        </authorList>
    </citation>
    <scope>IDENTIFICATION</scope>
</reference>
<proteinExistence type="predicted"/>